<keyword evidence="3" id="KW-1185">Reference proteome</keyword>
<keyword evidence="1" id="KW-0812">Transmembrane</keyword>
<gene>
    <name evidence="2" type="ORF">CEPIT_LOCUS30524</name>
</gene>
<dbReference type="EMBL" id="CAMAPF010000959">
    <property type="protein sequence ID" value="CAH9130297.1"/>
    <property type="molecule type" value="Genomic_DNA"/>
</dbReference>
<evidence type="ECO:0000313" key="2">
    <source>
        <dbReference type="EMBL" id="CAH9130297.1"/>
    </source>
</evidence>
<accession>A0AAV0F4J5</accession>
<evidence type="ECO:0000256" key="1">
    <source>
        <dbReference type="SAM" id="Phobius"/>
    </source>
</evidence>
<organism evidence="2 3">
    <name type="scientific">Cuscuta epithymum</name>
    <dbReference type="NCBI Taxonomy" id="186058"/>
    <lineage>
        <taxon>Eukaryota</taxon>
        <taxon>Viridiplantae</taxon>
        <taxon>Streptophyta</taxon>
        <taxon>Embryophyta</taxon>
        <taxon>Tracheophyta</taxon>
        <taxon>Spermatophyta</taxon>
        <taxon>Magnoliopsida</taxon>
        <taxon>eudicotyledons</taxon>
        <taxon>Gunneridae</taxon>
        <taxon>Pentapetalae</taxon>
        <taxon>asterids</taxon>
        <taxon>lamiids</taxon>
        <taxon>Solanales</taxon>
        <taxon>Convolvulaceae</taxon>
        <taxon>Cuscuteae</taxon>
        <taxon>Cuscuta</taxon>
        <taxon>Cuscuta subgen. Cuscuta</taxon>
    </lineage>
</organism>
<dbReference type="AlphaFoldDB" id="A0AAV0F4J5"/>
<comment type="caution">
    <text evidence="2">The sequence shown here is derived from an EMBL/GenBank/DDBJ whole genome shotgun (WGS) entry which is preliminary data.</text>
</comment>
<name>A0AAV0F4J5_9ASTE</name>
<feature type="transmembrane region" description="Helical" evidence="1">
    <location>
        <begin position="27"/>
        <end position="44"/>
    </location>
</feature>
<evidence type="ECO:0008006" key="4">
    <source>
        <dbReference type="Google" id="ProtNLM"/>
    </source>
</evidence>
<evidence type="ECO:0000313" key="3">
    <source>
        <dbReference type="Proteomes" id="UP001152523"/>
    </source>
</evidence>
<protein>
    <recommendedName>
        <fullName evidence="4">Secreted protein</fullName>
    </recommendedName>
</protein>
<keyword evidence="1" id="KW-0472">Membrane</keyword>
<sequence length="100" mass="11970">MFLLNCFVYFSVASVHGICLFNEIQQLLLQRMASYLQIFFLFVYKMNLVVFNTKQNTVSAEFHFKTRLSIFFLKAHFRWTMMICARDNKYGTLDGDHKDY</sequence>
<dbReference type="Proteomes" id="UP001152523">
    <property type="component" value="Unassembled WGS sequence"/>
</dbReference>
<keyword evidence="1" id="KW-1133">Transmembrane helix</keyword>
<proteinExistence type="predicted"/>
<reference evidence="2" key="1">
    <citation type="submission" date="2022-07" db="EMBL/GenBank/DDBJ databases">
        <authorList>
            <person name="Macas J."/>
            <person name="Novak P."/>
            <person name="Neumann P."/>
        </authorList>
    </citation>
    <scope>NUCLEOTIDE SEQUENCE</scope>
</reference>